<dbReference type="Proteomes" id="UP000253426">
    <property type="component" value="Unassembled WGS sequence"/>
</dbReference>
<keyword evidence="4" id="KW-0186">Copper</keyword>
<dbReference type="InterPro" id="IPR036237">
    <property type="entry name" value="Xyl_isomerase-like_sf"/>
</dbReference>
<dbReference type="InterPro" id="IPR028871">
    <property type="entry name" value="BlueCu_1_BS"/>
</dbReference>
<keyword evidence="12" id="KW-1185">Reference proteome</keyword>
<gene>
    <name evidence="11" type="ORF">DES53_106373</name>
</gene>
<dbReference type="CDD" id="cd04233">
    <property type="entry name" value="Auracyanin"/>
    <property type="match status" value="1"/>
</dbReference>
<protein>
    <submittedName>
        <fullName evidence="11">Azurin</fullName>
    </submittedName>
</protein>
<feature type="domain" description="DUF6797" evidence="10">
    <location>
        <begin position="632"/>
        <end position="707"/>
    </location>
</feature>
<dbReference type="PANTHER" id="PTHR33546:SF1">
    <property type="entry name" value="LARGE, MULTIFUNCTIONAL SECRETED PROTEIN"/>
    <property type="match status" value="1"/>
</dbReference>
<feature type="domain" description="Laminin G" evidence="9">
    <location>
        <begin position="371"/>
        <end position="447"/>
    </location>
</feature>
<dbReference type="PROSITE" id="PS00196">
    <property type="entry name" value="COPPER_BLUE"/>
    <property type="match status" value="1"/>
</dbReference>
<dbReference type="SUPFAM" id="SSF51658">
    <property type="entry name" value="Xylose isomerase-like"/>
    <property type="match status" value="1"/>
</dbReference>
<keyword evidence="6" id="KW-0732">Signal</keyword>
<dbReference type="InterPro" id="IPR046476">
    <property type="entry name" value="DUF6797"/>
</dbReference>
<evidence type="ECO:0000256" key="6">
    <source>
        <dbReference type="SAM" id="SignalP"/>
    </source>
</evidence>
<evidence type="ECO:0000259" key="10">
    <source>
        <dbReference type="Pfam" id="PF20601"/>
    </source>
</evidence>
<dbReference type="SUPFAM" id="SSF49503">
    <property type="entry name" value="Cupredoxins"/>
    <property type="match status" value="1"/>
</dbReference>
<dbReference type="GO" id="GO:0009055">
    <property type="term" value="F:electron transfer activity"/>
    <property type="evidence" value="ECO:0007669"/>
    <property type="project" value="InterPro"/>
</dbReference>
<dbReference type="InterPro" id="IPR008972">
    <property type="entry name" value="Cupredoxin"/>
</dbReference>
<dbReference type="SUPFAM" id="SSF63829">
    <property type="entry name" value="Calcium-dependent phosphotriesterase"/>
    <property type="match status" value="1"/>
</dbReference>
<evidence type="ECO:0000259" key="8">
    <source>
        <dbReference type="Pfam" id="PF01261"/>
    </source>
</evidence>
<evidence type="ECO:0000313" key="12">
    <source>
        <dbReference type="Proteomes" id="UP000253426"/>
    </source>
</evidence>
<dbReference type="Pfam" id="PF02210">
    <property type="entry name" value="Laminin_G_2"/>
    <property type="match status" value="1"/>
</dbReference>
<evidence type="ECO:0000256" key="3">
    <source>
        <dbReference type="ARBA" id="ARBA00022982"/>
    </source>
</evidence>
<comment type="caution">
    <text evidence="11">The sequence shown here is derived from an EMBL/GenBank/DDBJ whole genome shotgun (WGS) entry which is preliminary data.</text>
</comment>
<dbReference type="Pfam" id="PF20601">
    <property type="entry name" value="DUF6797"/>
    <property type="match status" value="1"/>
</dbReference>
<accession>A0A366HK95</accession>
<name>A0A366HK95_9BACT</name>
<evidence type="ECO:0000259" key="9">
    <source>
        <dbReference type="Pfam" id="PF02210"/>
    </source>
</evidence>
<reference evidence="11 12" key="1">
    <citation type="submission" date="2018-06" db="EMBL/GenBank/DDBJ databases">
        <title>Genomic Encyclopedia of Type Strains, Phase IV (KMG-IV): sequencing the most valuable type-strain genomes for metagenomic binning, comparative biology and taxonomic classification.</title>
        <authorList>
            <person name="Goeker M."/>
        </authorList>
    </citation>
    <scope>NUCLEOTIDE SEQUENCE [LARGE SCALE GENOMIC DNA]</scope>
    <source>
        <strain evidence="11 12">DSM 25532</strain>
    </source>
</reference>
<feature type="domain" description="Blue (type 1) copper" evidence="7">
    <location>
        <begin position="1232"/>
        <end position="1345"/>
    </location>
</feature>
<keyword evidence="2" id="KW-0479">Metal-binding</keyword>
<feature type="chain" id="PRO_5016817372" evidence="6">
    <location>
        <begin position="27"/>
        <end position="1345"/>
    </location>
</feature>
<dbReference type="InterPro" id="IPR001791">
    <property type="entry name" value="Laminin_G"/>
</dbReference>
<evidence type="ECO:0000313" key="11">
    <source>
        <dbReference type="EMBL" id="RBP42664.1"/>
    </source>
</evidence>
<feature type="region of interest" description="Disordered" evidence="5">
    <location>
        <begin position="294"/>
        <end position="326"/>
    </location>
</feature>
<dbReference type="Gene3D" id="3.20.20.150">
    <property type="entry name" value="Divalent-metal-dependent TIM barrel enzymes"/>
    <property type="match status" value="1"/>
</dbReference>
<evidence type="ECO:0000256" key="5">
    <source>
        <dbReference type="SAM" id="MobiDB-lite"/>
    </source>
</evidence>
<evidence type="ECO:0000256" key="4">
    <source>
        <dbReference type="ARBA" id="ARBA00023008"/>
    </source>
</evidence>
<dbReference type="SUPFAM" id="SSF49899">
    <property type="entry name" value="Concanavalin A-like lectins/glucanases"/>
    <property type="match status" value="1"/>
</dbReference>
<feature type="domain" description="Xylose isomerase-like TIM barrel" evidence="8">
    <location>
        <begin position="84"/>
        <end position="266"/>
    </location>
</feature>
<dbReference type="InterPro" id="IPR013320">
    <property type="entry name" value="ConA-like_dom_sf"/>
</dbReference>
<dbReference type="Pfam" id="PF01261">
    <property type="entry name" value="AP_endonuc_2"/>
    <property type="match status" value="1"/>
</dbReference>
<dbReference type="Pfam" id="PF00127">
    <property type="entry name" value="Copper-bind"/>
    <property type="match status" value="1"/>
</dbReference>
<dbReference type="RefSeq" id="WP_113959781.1">
    <property type="nucleotide sequence ID" value="NZ_QNRR01000006.1"/>
</dbReference>
<dbReference type="EMBL" id="QNRR01000006">
    <property type="protein sequence ID" value="RBP42664.1"/>
    <property type="molecule type" value="Genomic_DNA"/>
</dbReference>
<dbReference type="GO" id="GO:0005507">
    <property type="term" value="F:copper ion binding"/>
    <property type="evidence" value="ECO:0007669"/>
    <property type="project" value="InterPro"/>
</dbReference>
<dbReference type="PANTHER" id="PTHR33546">
    <property type="entry name" value="LARGE, MULTIFUNCTIONAL SECRETED PROTEIN-RELATED"/>
    <property type="match status" value="1"/>
</dbReference>
<sequence>MSLFLPLRFRAPVLTLILAVAASAQSGTPDIYRRENLAAWCIVPFDAKQRGPEERAAMLEKLGLRQFIYDYRKEHIPTFDAEMEALKKHGITLTGWWFPTSMNDDAKLILEVLKRHGMTKCDLWVTGGGAATNSPEEQAARVKQEAARLKPIAEAAAKIGVRVGLYNHGSWFGEPENQIAIIEALKAQGISNVGIVYNLHHGHGHLTRFPELLQKMKPHLVCLNLNGMTVDGDKKGQKILPLGQGDLDLKLIKDIRDSGYSGPIGILNHTGADAEARLMDNLDGLAWLVKQLDGKAPGPKPKTRTWPELTPKAASPKTTASSMPSFVPSKSEALGTAVKGGIVFPGKADYQNFPITVECLAKLDGKSGFNILLANGPKSSPQHWELYTYSGSGFVSVFMPKRGGEYKSKLNVCDGEWHRISAILEKDRVRITVDKKVVLDEPVKEVAADAPPESFAVGRLVEGGLGCDVIIDEVRISRGNSNPVGRGEPLVISDSTLALWHFDDKEATLKEASGGAGAVSAALFEYRKEPLQPELWPNHKEHVNRDRIYDFYAKEALQFKGADKLPAVTPPYPGLDGGTLGHWGNQSDDTWRDARWSQSDLGDLLSGVFKGAGLTIPKAVCVRLGDKGEMSACFDPETLSFPVVWQGGFISLSDVRHGFMAGLKMDGTVATKEAGVKPKEPFKYHGFYRNGKKTIFAYQLGGVEMLDAAWVENGKFVRLKAPASGHPWRDLIKGGTAQWPQVITTKGEVGKDASFALDTLTLPEDNPFGTLFFIGDHDFFSNGDGAVCTMTGEVWIVKGIDDKLANLKWKRFATGLHQPQGLLIVEDKIHVLGRDQITRLVDLNGDDEADQYECVTNAMITSPSGHDYITGLQRDTEGRFYFASGNEGVCRVKPGSAVEVLATGFRNPNGLGLSKSGIITTSVQEGDWTPTSAVSEIKTGSYYGFGGPKPGVTTEQPVIYLPRGVDNSSGGQAFVEGTRFGLPEETMLHFSCGACTGFAVLRDTSAGIPQGLAWQLPADFLSGAQRGRFHPKDGQLYVSGMYGWGCYGPKDGHLQRVRFTGDKSTPQSNFPVKWEARQNGVMVTFNQPLDKATAANVKQHFVQAWNYLYSGAYGSQEWSVKHPKVAGHDVLEITSTRVMPDGKTVFLEVPELPVANQVHLHIATAKDETHDLFATIHRLGKPFTDFPNAKPLLAKATTAAPPTDAGFAFPPAKPNPWAEGEKGRAVQLDAALGLQFAQKTLTVKVGERISLTLNNPDVVPHNVVLIKPGKLQAIGDLSNKLITDPEGPAKHYVPESGDVIAYTDMVMPQKQFTIHLTAPMEKGEYLYLCTFPGHWVVMNGVLKVE</sequence>
<dbReference type="Gene3D" id="2.60.40.420">
    <property type="entry name" value="Cupredoxins - blue copper proteins"/>
    <property type="match status" value="1"/>
</dbReference>
<keyword evidence="3" id="KW-0249">Electron transport</keyword>
<keyword evidence="1" id="KW-0813">Transport</keyword>
<dbReference type="InterPro" id="IPR013022">
    <property type="entry name" value="Xyl_isomerase-like_TIM-brl"/>
</dbReference>
<evidence type="ECO:0000259" key="7">
    <source>
        <dbReference type="Pfam" id="PF00127"/>
    </source>
</evidence>
<evidence type="ECO:0000256" key="1">
    <source>
        <dbReference type="ARBA" id="ARBA00022448"/>
    </source>
</evidence>
<proteinExistence type="predicted"/>
<dbReference type="OrthoDB" id="196232at2"/>
<evidence type="ECO:0000256" key="2">
    <source>
        <dbReference type="ARBA" id="ARBA00022723"/>
    </source>
</evidence>
<organism evidence="11 12">
    <name type="scientific">Roseimicrobium gellanilyticum</name>
    <dbReference type="NCBI Taxonomy" id="748857"/>
    <lineage>
        <taxon>Bacteria</taxon>
        <taxon>Pseudomonadati</taxon>
        <taxon>Verrucomicrobiota</taxon>
        <taxon>Verrucomicrobiia</taxon>
        <taxon>Verrucomicrobiales</taxon>
        <taxon>Verrucomicrobiaceae</taxon>
        <taxon>Roseimicrobium</taxon>
    </lineage>
</organism>
<feature type="signal peptide" evidence="6">
    <location>
        <begin position="1"/>
        <end position="26"/>
    </location>
</feature>
<dbReference type="InterPro" id="IPR000923">
    <property type="entry name" value="BlueCu_1"/>
</dbReference>